<feature type="region of interest" description="Disordered" evidence="1">
    <location>
        <begin position="59"/>
        <end position="86"/>
    </location>
</feature>
<comment type="caution">
    <text evidence="2">The sequence shown here is derived from an EMBL/GenBank/DDBJ whole genome shotgun (WGS) entry which is preliminary data.</text>
</comment>
<dbReference type="Proteomes" id="UP000314294">
    <property type="component" value="Unassembled WGS sequence"/>
</dbReference>
<name>A0A4Z2FHM2_9TELE</name>
<feature type="region of interest" description="Disordered" evidence="1">
    <location>
        <begin position="1"/>
        <end position="32"/>
    </location>
</feature>
<sequence length="86" mass="9537">MFRGDAETRCGTLKAKGSGRVGRVGGREQSDVFGPWWEKHPVECDWERTMWDQQEGLPFLSKKASPPGAVGRNLYTPDSPSLFPVG</sequence>
<protein>
    <submittedName>
        <fullName evidence="2">Uncharacterized protein</fullName>
    </submittedName>
</protein>
<organism evidence="2 3">
    <name type="scientific">Liparis tanakae</name>
    <name type="common">Tanaka's snailfish</name>
    <dbReference type="NCBI Taxonomy" id="230148"/>
    <lineage>
        <taxon>Eukaryota</taxon>
        <taxon>Metazoa</taxon>
        <taxon>Chordata</taxon>
        <taxon>Craniata</taxon>
        <taxon>Vertebrata</taxon>
        <taxon>Euteleostomi</taxon>
        <taxon>Actinopterygii</taxon>
        <taxon>Neopterygii</taxon>
        <taxon>Teleostei</taxon>
        <taxon>Neoteleostei</taxon>
        <taxon>Acanthomorphata</taxon>
        <taxon>Eupercaria</taxon>
        <taxon>Perciformes</taxon>
        <taxon>Cottioidei</taxon>
        <taxon>Cottales</taxon>
        <taxon>Liparidae</taxon>
        <taxon>Liparis</taxon>
    </lineage>
</organism>
<proteinExistence type="predicted"/>
<evidence type="ECO:0000313" key="3">
    <source>
        <dbReference type="Proteomes" id="UP000314294"/>
    </source>
</evidence>
<keyword evidence="3" id="KW-1185">Reference proteome</keyword>
<reference evidence="2 3" key="1">
    <citation type="submission" date="2019-03" db="EMBL/GenBank/DDBJ databases">
        <title>First draft genome of Liparis tanakae, snailfish: a comprehensive survey of snailfish specific genes.</title>
        <authorList>
            <person name="Kim W."/>
            <person name="Song I."/>
            <person name="Jeong J.-H."/>
            <person name="Kim D."/>
            <person name="Kim S."/>
            <person name="Ryu S."/>
            <person name="Song J.Y."/>
            <person name="Lee S.K."/>
        </authorList>
    </citation>
    <scope>NUCLEOTIDE SEQUENCE [LARGE SCALE GENOMIC DNA]</scope>
    <source>
        <tissue evidence="2">Muscle</tissue>
    </source>
</reference>
<gene>
    <name evidence="2" type="ORF">EYF80_050027</name>
</gene>
<dbReference type="EMBL" id="SRLO01001246">
    <property type="protein sequence ID" value="TNN39812.1"/>
    <property type="molecule type" value="Genomic_DNA"/>
</dbReference>
<evidence type="ECO:0000313" key="2">
    <source>
        <dbReference type="EMBL" id="TNN39812.1"/>
    </source>
</evidence>
<accession>A0A4Z2FHM2</accession>
<evidence type="ECO:0000256" key="1">
    <source>
        <dbReference type="SAM" id="MobiDB-lite"/>
    </source>
</evidence>
<dbReference type="AlphaFoldDB" id="A0A4Z2FHM2"/>